<organism evidence="6 7">
    <name type="scientific">Haladaptatus pallidirubidus</name>
    <dbReference type="NCBI Taxonomy" id="1008152"/>
    <lineage>
        <taxon>Archaea</taxon>
        <taxon>Methanobacteriati</taxon>
        <taxon>Methanobacteriota</taxon>
        <taxon>Stenosarchaea group</taxon>
        <taxon>Halobacteria</taxon>
        <taxon>Halobacteriales</taxon>
        <taxon>Haladaptataceae</taxon>
        <taxon>Haladaptatus</taxon>
    </lineage>
</organism>
<comment type="caution">
    <text evidence="6">The sequence shown here is derived from an EMBL/GenBank/DDBJ whole genome shotgun (WGS) entry which is preliminary data.</text>
</comment>
<protein>
    <submittedName>
        <fullName evidence="6">Diacylglycerol kinase family lipid kinase</fullName>
    </submittedName>
</protein>
<dbReference type="InterPro" id="IPR017438">
    <property type="entry name" value="ATP-NAD_kinase_N"/>
</dbReference>
<evidence type="ECO:0000256" key="3">
    <source>
        <dbReference type="ARBA" id="ARBA00022777"/>
    </source>
</evidence>
<keyword evidence="4" id="KW-0067">ATP-binding</keyword>
<keyword evidence="2" id="KW-0547">Nucleotide-binding</keyword>
<feature type="domain" description="DAGKc" evidence="5">
    <location>
        <begin position="14"/>
        <end position="142"/>
    </location>
</feature>
<dbReference type="Gene3D" id="3.40.50.10330">
    <property type="entry name" value="Probable inorganic polyphosphate/atp-NAD kinase, domain 1"/>
    <property type="match status" value="1"/>
</dbReference>
<evidence type="ECO:0000256" key="1">
    <source>
        <dbReference type="ARBA" id="ARBA00022679"/>
    </source>
</evidence>
<keyword evidence="7" id="KW-1185">Reference proteome</keyword>
<gene>
    <name evidence="6" type="ORF">GCM10025751_45600</name>
</gene>
<reference evidence="6 7" key="1">
    <citation type="journal article" date="2019" name="Int. J. Syst. Evol. Microbiol.">
        <title>The Global Catalogue of Microorganisms (GCM) 10K type strain sequencing project: providing services to taxonomists for standard genome sequencing and annotation.</title>
        <authorList>
            <consortium name="The Broad Institute Genomics Platform"/>
            <consortium name="The Broad Institute Genome Sequencing Center for Infectious Disease"/>
            <person name="Wu L."/>
            <person name="Ma J."/>
        </authorList>
    </citation>
    <scope>NUCLEOTIDE SEQUENCE [LARGE SCALE GENOMIC DNA]</scope>
    <source>
        <strain evidence="6 7">JCM 17504</strain>
    </source>
</reference>
<dbReference type="PANTHER" id="PTHR12358">
    <property type="entry name" value="SPHINGOSINE KINASE"/>
    <property type="match status" value="1"/>
</dbReference>
<dbReference type="PROSITE" id="PS50146">
    <property type="entry name" value="DAGK"/>
    <property type="match status" value="1"/>
</dbReference>
<dbReference type="AlphaFoldDB" id="A0AAV3UNM2"/>
<evidence type="ECO:0000259" key="5">
    <source>
        <dbReference type="PROSITE" id="PS50146"/>
    </source>
</evidence>
<dbReference type="RefSeq" id="WP_227777427.1">
    <property type="nucleotide sequence ID" value="NZ_BAABKX010000019.1"/>
</dbReference>
<dbReference type="SUPFAM" id="SSF111331">
    <property type="entry name" value="NAD kinase/diacylglycerol kinase-like"/>
    <property type="match status" value="1"/>
</dbReference>
<dbReference type="InterPro" id="IPR001206">
    <property type="entry name" value="Diacylglycerol_kinase_cat_dom"/>
</dbReference>
<dbReference type="InterPro" id="IPR016064">
    <property type="entry name" value="NAD/diacylglycerol_kinase_sf"/>
</dbReference>
<proteinExistence type="predicted"/>
<sequence length="315" mass="34183">MTGNDQETSDTLCLNATNHWLILNPTSGTADHRDTIRQRGAQHGYTIRETKHEGHAVSLTKEAVGNGVEVLAVAGGDGTLHEVVQGLAEVDALDSVTLGVLPVGTKNIFATNIGITNLEQGFEVLKTGKRRSIDIGFADDEPFVLSCIAGLTAEASLATSSELKERFGSLGFIIAGIREATEFESLHLNLTAVLDEKEATWSGDALCVLIGNTRRFAKEGGQANVEDGLFEVVIIEQMPPTDIAAEAMSHRLLGEDTEHVHHLKAHQVEVRRLDREPIRFSIDGEQQTHDELLLRTHPQVLTVCIGSTYTPAPRE</sequence>
<dbReference type="Pfam" id="PF00781">
    <property type="entry name" value="DAGK_cat"/>
    <property type="match status" value="1"/>
</dbReference>
<name>A0AAV3UNM2_9EURY</name>
<dbReference type="GO" id="GO:0005524">
    <property type="term" value="F:ATP binding"/>
    <property type="evidence" value="ECO:0007669"/>
    <property type="project" value="UniProtKB-KW"/>
</dbReference>
<dbReference type="SMART" id="SM00046">
    <property type="entry name" value="DAGKc"/>
    <property type="match status" value="1"/>
</dbReference>
<dbReference type="InterPro" id="IPR005218">
    <property type="entry name" value="Diacylglycerol/lipid_kinase"/>
</dbReference>
<dbReference type="EMBL" id="BAABKX010000019">
    <property type="protein sequence ID" value="GAA5060481.1"/>
    <property type="molecule type" value="Genomic_DNA"/>
</dbReference>
<dbReference type="InterPro" id="IPR045540">
    <property type="entry name" value="YegS/DAGK_C"/>
</dbReference>
<dbReference type="Proteomes" id="UP001501729">
    <property type="component" value="Unassembled WGS sequence"/>
</dbReference>
<dbReference type="PANTHER" id="PTHR12358:SF54">
    <property type="entry name" value="SPHINGOSINE KINASE RELATED PROTEIN"/>
    <property type="match status" value="1"/>
</dbReference>
<evidence type="ECO:0000313" key="6">
    <source>
        <dbReference type="EMBL" id="GAA5060481.1"/>
    </source>
</evidence>
<accession>A0AAV3UNM2</accession>
<dbReference type="InterPro" id="IPR050187">
    <property type="entry name" value="Lipid_Phosphate_FormReg"/>
</dbReference>
<dbReference type="GO" id="GO:0016301">
    <property type="term" value="F:kinase activity"/>
    <property type="evidence" value="ECO:0007669"/>
    <property type="project" value="UniProtKB-KW"/>
</dbReference>
<dbReference type="Gene3D" id="2.60.200.40">
    <property type="match status" value="1"/>
</dbReference>
<keyword evidence="1" id="KW-0808">Transferase</keyword>
<dbReference type="GO" id="GO:0008654">
    <property type="term" value="P:phospholipid biosynthetic process"/>
    <property type="evidence" value="ECO:0007669"/>
    <property type="project" value="InterPro"/>
</dbReference>
<dbReference type="Pfam" id="PF19279">
    <property type="entry name" value="YegS_C"/>
    <property type="match status" value="1"/>
</dbReference>
<dbReference type="NCBIfam" id="TIGR00147">
    <property type="entry name" value="YegS/Rv2252/BmrU family lipid kinase"/>
    <property type="match status" value="1"/>
</dbReference>
<evidence type="ECO:0000256" key="4">
    <source>
        <dbReference type="ARBA" id="ARBA00022840"/>
    </source>
</evidence>
<keyword evidence="3 6" id="KW-0418">Kinase</keyword>
<dbReference type="GeneID" id="68615549"/>
<evidence type="ECO:0000313" key="7">
    <source>
        <dbReference type="Proteomes" id="UP001501729"/>
    </source>
</evidence>
<evidence type="ECO:0000256" key="2">
    <source>
        <dbReference type="ARBA" id="ARBA00022741"/>
    </source>
</evidence>